<dbReference type="Gene3D" id="3.10.105.10">
    <property type="entry name" value="Dipeptide-binding Protein, Domain 3"/>
    <property type="match status" value="1"/>
</dbReference>
<dbReference type="GO" id="GO:0043190">
    <property type="term" value="C:ATP-binding cassette (ABC) transporter complex"/>
    <property type="evidence" value="ECO:0007669"/>
    <property type="project" value="InterPro"/>
</dbReference>
<dbReference type="InterPro" id="IPR030678">
    <property type="entry name" value="Peptide/Ni-bd"/>
</dbReference>
<dbReference type="AlphaFoldDB" id="A0AAU8DP96"/>
<dbReference type="InterPro" id="IPR000914">
    <property type="entry name" value="SBP_5_dom"/>
</dbReference>
<dbReference type="Gene3D" id="3.40.190.10">
    <property type="entry name" value="Periplasmic binding protein-like II"/>
    <property type="match status" value="1"/>
</dbReference>
<dbReference type="EMBL" id="CP159218">
    <property type="protein sequence ID" value="XCG63567.1"/>
    <property type="molecule type" value="Genomic_DNA"/>
</dbReference>
<dbReference type="GO" id="GO:1904680">
    <property type="term" value="F:peptide transmembrane transporter activity"/>
    <property type="evidence" value="ECO:0007669"/>
    <property type="project" value="TreeGrafter"/>
</dbReference>
<sequence length="551" mass="59060">MSSSLPTPVDLPLAAAGMSRRSFLRFSGSLAVAGALTASLAACGGPESSSNAGQGTPASGLDNVDAVIGYNNNSSWDPLNTGSAFAMAAHNHVYESLWDAEAVSRKPFAALAAQMPQDPGATEWTVKLRDGATWHDGKPVTAEDVVYSFGRVLSTDKAVLTNAFFASWLKEVTKVDDSTVKITLKFPFAAAVQRFSIVKIIPKHHFDGQADDFFNLGANALGSGPFKVAGHQDTSFTKFAAHDGYNGPLKPAFKTMQWNVSVDAAARVGLLTSGVGGVQVSDNIPQDNIDALKAKGLTVEGADSMNLLGLAFNTSKKPFDDERVRQALRMAIDTQKLIDVAIAGKGTPATGFLHEASPDYAKAATQFDYNPTKAKQLLVEAGVKSLEVRLLSTNISWTKIAVNTIKEGWDAIGVNTTLDVQETAAFNSKVAAGDPADALTFSGNPNQFGADADLNIRWFYSKSTPFLPWNKWGDTPEYQELDQQLQAALEEADATKHKQLIDKAMDFIAEQAVIYPVMHMQLFTAWDPTKLSGLQPLDIPGLNLTKAKRTA</sequence>
<dbReference type="InterPro" id="IPR039424">
    <property type="entry name" value="SBP_5"/>
</dbReference>
<reference evidence="2" key="1">
    <citation type="submission" date="2024-05" db="EMBL/GenBank/DDBJ databases">
        <authorList>
            <person name="Cai S.Y."/>
            <person name="Jin L.M."/>
            <person name="Li H.R."/>
        </authorList>
    </citation>
    <scope>NUCLEOTIDE SEQUENCE</scope>
    <source>
        <strain evidence="2">A5-74</strain>
    </source>
</reference>
<protein>
    <submittedName>
        <fullName evidence="2">ABC transporter substrate-binding protein</fullName>
    </submittedName>
</protein>
<gene>
    <name evidence="2" type="ORF">ABLG96_20645</name>
</gene>
<dbReference type="Gene3D" id="3.90.76.10">
    <property type="entry name" value="Dipeptide-binding Protein, Domain 1"/>
    <property type="match status" value="1"/>
</dbReference>
<name>A0AAU8DP96_9ACTN</name>
<dbReference type="CDD" id="cd00995">
    <property type="entry name" value="PBP2_NikA_DppA_OppA_like"/>
    <property type="match status" value="1"/>
</dbReference>
<dbReference type="PIRSF" id="PIRSF002741">
    <property type="entry name" value="MppA"/>
    <property type="match status" value="1"/>
</dbReference>
<dbReference type="InterPro" id="IPR006311">
    <property type="entry name" value="TAT_signal"/>
</dbReference>
<dbReference type="RefSeq" id="WP_353649182.1">
    <property type="nucleotide sequence ID" value="NZ_CP159218.1"/>
</dbReference>
<organism evidence="2">
    <name type="scientific">Nakamurella sp. A5-74</name>
    <dbReference type="NCBI Taxonomy" id="3158264"/>
    <lineage>
        <taxon>Bacteria</taxon>
        <taxon>Bacillati</taxon>
        <taxon>Actinomycetota</taxon>
        <taxon>Actinomycetes</taxon>
        <taxon>Nakamurellales</taxon>
        <taxon>Nakamurellaceae</taxon>
        <taxon>Nakamurella</taxon>
    </lineage>
</organism>
<evidence type="ECO:0000259" key="1">
    <source>
        <dbReference type="Pfam" id="PF00496"/>
    </source>
</evidence>
<dbReference type="Pfam" id="PF00496">
    <property type="entry name" value="SBP_bac_5"/>
    <property type="match status" value="1"/>
</dbReference>
<dbReference type="GO" id="GO:0015833">
    <property type="term" value="P:peptide transport"/>
    <property type="evidence" value="ECO:0007669"/>
    <property type="project" value="TreeGrafter"/>
</dbReference>
<feature type="domain" description="Solute-binding protein family 5" evidence="1">
    <location>
        <begin position="109"/>
        <end position="451"/>
    </location>
</feature>
<dbReference type="PANTHER" id="PTHR30290">
    <property type="entry name" value="PERIPLASMIC BINDING COMPONENT OF ABC TRANSPORTER"/>
    <property type="match status" value="1"/>
</dbReference>
<evidence type="ECO:0000313" key="2">
    <source>
        <dbReference type="EMBL" id="XCG63567.1"/>
    </source>
</evidence>
<accession>A0AAU8DP96</accession>
<dbReference type="SUPFAM" id="SSF53850">
    <property type="entry name" value="Periplasmic binding protein-like II"/>
    <property type="match status" value="1"/>
</dbReference>
<dbReference type="PROSITE" id="PS51318">
    <property type="entry name" value="TAT"/>
    <property type="match status" value="1"/>
</dbReference>
<dbReference type="GO" id="GO:0042597">
    <property type="term" value="C:periplasmic space"/>
    <property type="evidence" value="ECO:0007669"/>
    <property type="project" value="UniProtKB-ARBA"/>
</dbReference>
<proteinExistence type="predicted"/>